<comment type="caution">
    <text evidence="1">The sequence shown here is derived from an EMBL/GenBank/DDBJ whole genome shotgun (WGS) entry which is preliminary data.</text>
</comment>
<proteinExistence type="predicted"/>
<reference evidence="1 2" key="1">
    <citation type="submission" date="2013-04" db="EMBL/GenBank/DDBJ databases">
        <title>Oceanicola sp. 22II1-22F33 Genome Sequencing.</title>
        <authorList>
            <person name="Lai Q."/>
            <person name="Li G."/>
            <person name="Shao Z."/>
        </authorList>
    </citation>
    <scope>NUCLEOTIDE SEQUENCE [LARGE SCALE GENOMIC DNA]</scope>
    <source>
        <strain evidence="1 2">22II1-22F33</strain>
    </source>
</reference>
<evidence type="ECO:0000313" key="2">
    <source>
        <dbReference type="Proteomes" id="UP000215377"/>
    </source>
</evidence>
<name>A0A225NRW9_9RHOB</name>
<protein>
    <submittedName>
        <fullName evidence="1">Uncharacterized protein</fullName>
    </submittedName>
</protein>
<dbReference type="AlphaFoldDB" id="A0A225NRW9"/>
<organism evidence="1 2">
    <name type="scientific">Marinibacterium profundimaris</name>
    <dbReference type="NCBI Taxonomy" id="1679460"/>
    <lineage>
        <taxon>Bacteria</taxon>
        <taxon>Pseudomonadati</taxon>
        <taxon>Pseudomonadota</taxon>
        <taxon>Alphaproteobacteria</taxon>
        <taxon>Rhodobacterales</taxon>
        <taxon>Paracoccaceae</taxon>
        <taxon>Marinibacterium</taxon>
    </lineage>
</organism>
<gene>
    <name evidence="1" type="ORF">ATO3_02590</name>
</gene>
<accession>A0A225NRW9</accession>
<keyword evidence="2" id="KW-1185">Reference proteome</keyword>
<sequence length="270" mass="28036">MTGFASLVGGDFSASGAPYLSADPRLTPGTLILTDLTNSETAPGVPDDGGAVHNIAWREAAGILGGGNAASLAGAFNNTFTAPYGAFERTSKGALYGVVSNTNQNGQAARLNGAQPIIDYVADNPTREFAVFLWVDIKRTKAAGGNYFDFGIGSTASWAGNRLFTGSLSSATGAQRQSVQASSWNGSPSGSPAQNQIYQLAWGNIPPYNSLQPDIGHSVILYQYHLIDVALSGMTYAELDALDAANYAAYFGAGGRYAGDTVSLNLANFP</sequence>
<dbReference type="RefSeq" id="WP_088648222.1">
    <property type="nucleotide sequence ID" value="NZ_AQQR01000001.1"/>
</dbReference>
<dbReference type="Proteomes" id="UP000215377">
    <property type="component" value="Unassembled WGS sequence"/>
</dbReference>
<dbReference type="EMBL" id="AQQR01000001">
    <property type="protein sequence ID" value="OWU77595.1"/>
    <property type="molecule type" value="Genomic_DNA"/>
</dbReference>
<evidence type="ECO:0000313" key="1">
    <source>
        <dbReference type="EMBL" id="OWU77595.1"/>
    </source>
</evidence>